<dbReference type="GO" id="GO:0005634">
    <property type="term" value="C:nucleus"/>
    <property type="evidence" value="ECO:0007669"/>
    <property type="project" value="TreeGrafter"/>
</dbReference>
<organism evidence="2 3">
    <name type="scientific">Fukomys damarensis</name>
    <name type="common">Damaraland mole rat</name>
    <name type="synonym">Cryptomys damarensis</name>
    <dbReference type="NCBI Taxonomy" id="885580"/>
    <lineage>
        <taxon>Eukaryota</taxon>
        <taxon>Metazoa</taxon>
        <taxon>Chordata</taxon>
        <taxon>Craniata</taxon>
        <taxon>Vertebrata</taxon>
        <taxon>Euteleostomi</taxon>
        <taxon>Mammalia</taxon>
        <taxon>Eutheria</taxon>
        <taxon>Euarchontoglires</taxon>
        <taxon>Glires</taxon>
        <taxon>Rodentia</taxon>
        <taxon>Hystricomorpha</taxon>
        <taxon>Bathyergidae</taxon>
        <taxon>Fukomys</taxon>
    </lineage>
</organism>
<evidence type="ECO:0000259" key="1">
    <source>
        <dbReference type="Pfam" id="PF03068"/>
    </source>
</evidence>
<feature type="domain" description="Protein-arginine deiminase C-terminal" evidence="1">
    <location>
        <begin position="19"/>
        <end position="110"/>
    </location>
</feature>
<evidence type="ECO:0000313" key="3">
    <source>
        <dbReference type="Proteomes" id="UP000028990"/>
    </source>
</evidence>
<sequence length="111" mass="12833">MRIKTCHVEVHDPNNECNCTSDYVEKYICLNRAILREKLGLLEDDIIDIPQLFHLELLTNIPLDQQPLRLFAKPYFPDILQMIVMDEDLGIPKPFGPQIKGTCGLEEKICH</sequence>
<dbReference type="SUPFAM" id="SSF55909">
    <property type="entry name" value="Pentein"/>
    <property type="match status" value="1"/>
</dbReference>
<dbReference type="GO" id="GO:0004668">
    <property type="term" value="F:protein-arginine deiminase activity"/>
    <property type="evidence" value="ECO:0007669"/>
    <property type="project" value="InterPro"/>
</dbReference>
<dbReference type="Gene3D" id="3.75.10.10">
    <property type="entry name" value="L-arginine/glycine Amidinotransferase, Chain A"/>
    <property type="match status" value="1"/>
</dbReference>
<protein>
    <submittedName>
        <fullName evidence="2">Protein-arginine deiminase type-6</fullName>
    </submittedName>
</protein>
<evidence type="ECO:0000313" key="2">
    <source>
        <dbReference type="EMBL" id="KFO32271.1"/>
    </source>
</evidence>
<dbReference type="Proteomes" id="UP000028990">
    <property type="component" value="Unassembled WGS sequence"/>
</dbReference>
<dbReference type="AlphaFoldDB" id="A0A091EAK8"/>
<dbReference type="InterPro" id="IPR013530">
    <property type="entry name" value="PAD_C"/>
</dbReference>
<dbReference type="GO" id="GO:0005737">
    <property type="term" value="C:cytoplasm"/>
    <property type="evidence" value="ECO:0007669"/>
    <property type="project" value="InterPro"/>
</dbReference>
<dbReference type="PANTHER" id="PTHR10837:SF4">
    <property type="entry name" value="PROTEIN-ARGININE DEIMINASE TYPE-6"/>
    <property type="match status" value="1"/>
</dbReference>
<proteinExistence type="predicted"/>
<keyword evidence="3" id="KW-1185">Reference proteome</keyword>
<dbReference type="GO" id="GO:0005509">
    <property type="term" value="F:calcium ion binding"/>
    <property type="evidence" value="ECO:0007669"/>
    <property type="project" value="InterPro"/>
</dbReference>
<gene>
    <name evidence="2" type="ORF">H920_06374</name>
</gene>
<dbReference type="Pfam" id="PF03068">
    <property type="entry name" value="PAD"/>
    <property type="match status" value="1"/>
</dbReference>
<dbReference type="PANTHER" id="PTHR10837">
    <property type="entry name" value="PEPTIDYLARGININE DEIMINASE"/>
    <property type="match status" value="1"/>
</dbReference>
<name>A0A091EAK8_FUKDA</name>
<reference evidence="2 3" key="1">
    <citation type="submission" date="2013-11" db="EMBL/GenBank/DDBJ databases">
        <title>The Damaraland mole rat (Fukomys damarensis) genome and evolution of African mole rats.</title>
        <authorList>
            <person name="Gladyshev V.N."/>
            <person name="Fang X."/>
        </authorList>
    </citation>
    <scope>NUCLEOTIDE SEQUENCE [LARGE SCALE GENOMIC DNA]</scope>
    <source>
        <tissue evidence="2">Liver</tissue>
    </source>
</reference>
<dbReference type="InterPro" id="IPR004303">
    <property type="entry name" value="PAD"/>
</dbReference>
<accession>A0A091EAK8</accession>
<dbReference type="EMBL" id="KN122191">
    <property type="protein sequence ID" value="KFO32271.1"/>
    <property type="molecule type" value="Genomic_DNA"/>
</dbReference>